<evidence type="ECO:0000313" key="3">
    <source>
        <dbReference type="EMBL" id="BAP01215.1"/>
    </source>
</evidence>
<dbReference type="AlphaFoldDB" id="A0AAT9F8I0"/>
<dbReference type="KEGG" id="mcm:MCAL160_0818"/>
<accession>A0AAT9F8I0</accession>
<dbReference type="InterPro" id="IPR003488">
    <property type="entry name" value="DprA"/>
</dbReference>
<sequence length="271" mass="31280">MHFSVKNVIFFFFSRKERIKQYIKMEEKMNELLVYFSYANKGNNYEIFKDLVKKRKVGEAHIRYVLNNLEKEGIKYVTVFDSEYPTLLKNIKYAPYVLYYKGDLSLVNKDLVTLTGDVSNIHTEKYFNGSIESFINQFSLITSDFTSFDRKITQQFRDKNKGIVHVLASGHNYLPKNAPLENELYISQYPPEVNPKIARFKERNVIISALSSNIVIYGAKQASGIIHLANAFADMNKEVYCYPSLDLEDGNNFLLKNGANLITHVADVIGY</sequence>
<reference evidence="3" key="3">
    <citation type="journal article" date="2019" name="Vet. Microbiol.">
        <title>Mutations associated with change of susceptibility to lincosamides and/or macrolides in field and laboratory-derived Mycoplasma californicum strains in Japan, and development of a rapid detection method for these mutations.</title>
        <authorList>
            <person name="Hata E."/>
            <person name="Nagai K."/>
            <person name="Murakami K."/>
        </authorList>
    </citation>
    <scope>NUCLEOTIDE SEQUENCE</scope>
    <source>
        <strain evidence="3">HAZ160_1</strain>
    </source>
</reference>
<gene>
    <name evidence="3" type="primary">smf</name>
    <name evidence="3" type="ORF">MCAL160_0818</name>
</gene>
<dbReference type="Gene3D" id="3.40.50.450">
    <property type="match status" value="1"/>
</dbReference>
<evidence type="ECO:0000256" key="1">
    <source>
        <dbReference type="ARBA" id="ARBA00006525"/>
    </source>
</evidence>
<dbReference type="PANTHER" id="PTHR43022:SF1">
    <property type="entry name" value="PROTEIN SMF"/>
    <property type="match status" value="1"/>
</dbReference>
<comment type="similarity">
    <text evidence="1">Belongs to the DprA/Smf family.</text>
</comment>
<feature type="domain" description="Smf/DprA SLOG" evidence="2">
    <location>
        <begin position="76"/>
        <end position="269"/>
    </location>
</feature>
<dbReference type="EMBL" id="AP013353">
    <property type="protein sequence ID" value="BAP01215.1"/>
    <property type="molecule type" value="Genomic_DNA"/>
</dbReference>
<reference evidence="3" key="2">
    <citation type="journal article" date="2014" name="Genome Announc.">
        <title>Complete Genome Sequence of Mycoplasma californicum Strain HAZ160_1 from Bovine Mastitic Milk in Japan.</title>
        <authorList>
            <person name="Hata E."/>
            <person name="Murakami K."/>
        </authorList>
    </citation>
    <scope>NUCLEOTIDE SEQUENCE</scope>
    <source>
        <strain evidence="3">HAZ160_1</strain>
    </source>
</reference>
<protein>
    <submittedName>
        <fullName evidence="3">DNA processing protein (Smf)</fullName>
    </submittedName>
</protein>
<dbReference type="InterPro" id="IPR057666">
    <property type="entry name" value="DrpA_SLOG"/>
</dbReference>
<organism evidence="3">
    <name type="scientific">Mycoplasmopsis californica HAZ160_1</name>
    <dbReference type="NCBI Taxonomy" id="1397850"/>
    <lineage>
        <taxon>Bacteria</taxon>
        <taxon>Bacillati</taxon>
        <taxon>Mycoplasmatota</taxon>
        <taxon>Mycoplasmoidales</taxon>
        <taxon>Metamycoplasmataceae</taxon>
        <taxon>Mycoplasmopsis</taxon>
    </lineage>
</organism>
<dbReference type="PANTHER" id="PTHR43022">
    <property type="entry name" value="PROTEIN SMF"/>
    <property type="match status" value="1"/>
</dbReference>
<reference evidence="3" key="4">
    <citation type="submission" date="2024-06" db="EMBL/GenBank/DDBJ databases">
        <authorList>
            <consortium name="Mycoplasma californicum genome sequencing consortium"/>
            <person name="Hata E."/>
            <person name="Tanaka K."/>
            <person name="Tamamura Y."/>
        </authorList>
    </citation>
    <scope>NUCLEOTIDE SEQUENCE</scope>
    <source>
        <strain evidence="3">HAZ160_1</strain>
    </source>
</reference>
<name>A0AAT9F8I0_9BACT</name>
<proteinExistence type="inferred from homology"/>
<dbReference type="Pfam" id="PF02481">
    <property type="entry name" value="DNA_processg_A"/>
    <property type="match status" value="1"/>
</dbReference>
<reference evidence="3" key="1">
    <citation type="journal article" date="2014" name="Appl. Environ. Microbiol.">
        <title>Molecular Epidemiology of Cases of Mycoplasma californicum Infection in Japan.</title>
        <authorList>
            <person name="Hata E."/>
            <person name="Suzuki K."/>
            <person name="Hanyu H."/>
            <person name="Itoh M."/>
            <person name="Higuchi H."/>
            <person name="Kobayashi H."/>
        </authorList>
    </citation>
    <scope>NUCLEOTIDE SEQUENCE</scope>
    <source>
        <strain evidence="3">HAZ160_1</strain>
    </source>
</reference>
<evidence type="ECO:0000259" key="2">
    <source>
        <dbReference type="Pfam" id="PF02481"/>
    </source>
</evidence>
<dbReference type="GO" id="GO:0009294">
    <property type="term" value="P:DNA-mediated transformation"/>
    <property type="evidence" value="ECO:0007669"/>
    <property type="project" value="InterPro"/>
</dbReference>